<reference evidence="4" key="1">
    <citation type="submission" date="2022-10" db="EMBL/GenBank/DDBJ databases">
        <authorList>
            <person name="Koch H."/>
        </authorList>
    </citation>
    <scope>NUCLEOTIDE SEQUENCE</scope>
    <source>
        <strain evidence="4">DNF</strain>
    </source>
</reference>
<feature type="domain" description="DNA2/NAM7 helicase helicase" evidence="1">
    <location>
        <begin position="90"/>
        <end position="180"/>
    </location>
</feature>
<dbReference type="InterPro" id="IPR011335">
    <property type="entry name" value="Restrct_endonuc-II-like"/>
</dbReference>
<name>A0AA86MW03_9BACT</name>
<dbReference type="Pfam" id="PF13087">
    <property type="entry name" value="AAA_12"/>
    <property type="match status" value="1"/>
</dbReference>
<dbReference type="SUPFAM" id="SSF52540">
    <property type="entry name" value="P-loop containing nucleoside triphosphate hydrolases"/>
    <property type="match status" value="1"/>
</dbReference>
<dbReference type="InterPro" id="IPR049468">
    <property type="entry name" value="Restrct_endonuc-II-like_dom"/>
</dbReference>
<gene>
    <name evidence="4" type="ORF">DNFV4_00452</name>
</gene>
<keyword evidence="5" id="KW-1185">Reference proteome</keyword>
<evidence type="ECO:0000313" key="5">
    <source>
        <dbReference type="Proteomes" id="UP001179121"/>
    </source>
</evidence>
<dbReference type="Proteomes" id="UP001179121">
    <property type="component" value="Chromosome"/>
</dbReference>
<organism evidence="4 5">
    <name type="scientific">Nitrospira tepida</name>
    <dbReference type="NCBI Taxonomy" id="2973512"/>
    <lineage>
        <taxon>Bacteria</taxon>
        <taxon>Pseudomonadati</taxon>
        <taxon>Nitrospirota</taxon>
        <taxon>Nitrospiria</taxon>
        <taxon>Nitrospirales</taxon>
        <taxon>Nitrospiraceae</taxon>
        <taxon>Nitrospira</taxon>
    </lineage>
</organism>
<dbReference type="InterPro" id="IPR047187">
    <property type="entry name" value="SF1_C_Upf1"/>
</dbReference>
<protein>
    <submittedName>
        <fullName evidence="4">Uncharacterized protein</fullName>
    </submittedName>
</protein>
<dbReference type="Pfam" id="PF13086">
    <property type="entry name" value="AAA_11"/>
    <property type="match status" value="2"/>
</dbReference>
<dbReference type="Pfam" id="PF18741">
    <property type="entry name" value="MTES_1575"/>
    <property type="match status" value="1"/>
</dbReference>
<dbReference type="PANTHER" id="PTHR10887:SF495">
    <property type="entry name" value="HELICASE SENATAXIN ISOFORM X1-RELATED"/>
    <property type="match status" value="1"/>
</dbReference>
<evidence type="ECO:0000313" key="4">
    <source>
        <dbReference type="EMBL" id="CAI4030028.1"/>
    </source>
</evidence>
<dbReference type="GO" id="GO:0004386">
    <property type="term" value="F:helicase activity"/>
    <property type="evidence" value="ECO:0007669"/>
    <property type="project" value="InterPro"/>
</dbReference>
<dbReference type="AlphaFoldDB" id="A0AA86MW03"/>
<dbReference type="PANTHER" id="PTHR10887">
    <property type="entry name" value="DNA2/NAM7 HELICASE FAMILY"/>
    <property type="match status" value="1"/>
</dbReference>
<sequence>MLNTRLGPSIEAVPERNTLEQVNEPKLFDAGIVGLIQWENMELLADLEKLHGMEELEGPAGDVLRERERPQATPLQPPPEVERFLVTDSDHTQEIAIWMARRPEGAVIHGPPGTGKSQVIVNIVADTLARGEKALVVCQKKAALDVVATRLRKVGLGELFIQVDDAESDRRRVIEMLRDQEQLVLPYNGNERTRIAQEIERIEKEFQEYATALFHVRERHGVSYRTMLARIARIEREHPDVRPLAGIREILKHTNDTELCRLLEALKQIEGLFWEADVPNNPWLQGREDLTGDRYQLEQIEGDLERAVPVAEKADEWAGQQASVGGELVGSLEAIRDAAERLAQLWPALDSSVVSEVIPPKEAVSRIEDIDYRRIARAVERVIAKQGSLFRIFSRTFYRDRQIIRNFVERYEWSKDPLAGEIFHRIAEQASAAAACEIVLKTLGKWFKDSYVNSLCNSIRTGSAAAPCLRRLKEYLPRLPILLRYLATVSGLDQRGREVVGALETASAGIPRNWPKVVELSALLAWVGNAERDSPILRRLTPELYDANRTRLVDLVKQKRGLESQAIRAQWASKWPTIDHRWRRGLRFRGPRSQRLREIVETGAGRGLFDLRPCWLVNPGTASQIFPLRSSLFDVVIFDEASQCPPEYALPALYRGRRTAVAGDGKQLPPTMFFKAAFDFDIEEDGEGETHQNDGERQAEDQMDIGIASGADDLLSLAQARLPDAHLNVHYRSLDPVLIAFSNAAFYRNRLESPEPAVRVTQEGGAPALFIERVDGVYQADRTNPDEARRVAAFLKQLWQSPRNRPTVGVVTFNEAQRETIEDLLETEAARDTDFRLSYERELTRVEDGEDVGFFVKSLEAVQGDERDVILFSTTYGRRTDGRFIRSTLGPINRQGGERRLNVAITRAKRWVRIFTSLPVHELASALTPGAVETADAAGRAMLQLYLAYAEHIAKGEREAALAILGRALELSGGLEEHRGPVGAEESEFEIEVREALCETLDLEIDPQVSSGSFRIDLGIRAPDGGGYILGVECDGKAYHSAPSARAYDYWRQAVLEQRGWRIHRIWSTAWRNDRAREIHKVEQRITKILQSCRS</sequence>
<dbReference type="InterPro" id="IPR041679">
    <property type="entry name" value="DNA2/NAM7-like_C"/>
</dbReference>
<feature type="domain" description="DNA2/NAM7 helicase helicase" evidence="1">
    <location>
        <begin position="629"/>
        <end position="673"/>
    </location>
</feature>
<evidence type="ECO:0000259" key="2">
    <source>
        <dbReference type="Pfam" id="PF13087"/>
    </source>
</evidence>
<dbReference type="InterPro" id="IPR045055">
    <property type="entry name" value="DNA2/NAM7-like"/>
</dbReference>
<dbReference type="SUPFAM" id="SSF52980">
    <property type="entry name" value="Restriction endonuclease-like"/>
    <property type="match status" value="1"/>
</dbReference>
<feature type="domain" description="Restriction endonuclease type II-like" evidence="3">
    <location>
        <begin position="989"/>
        <end position="1086"/>
    </location>
</feature>
<proteinExistence type="predicted"/>
<dbReference type="KEGG" id="nti:DNFV4_00452"/>
<dbReference type="InterPro" id="IPR027417">
    <property type="entry name" value="P-loop_NTPase"/>
</dbReference>
<evidence type="ECO:0000259" key="3">
    <source>
        <dbReference type="Pfam" id="PF18741"/>
    </source>
</evidence>
<evidence type="ECO:0000259" key="1">
    <source>
        <dbReference type="Pfam" id="PF13086"/>
    </source>
</evidence>
<dbReference type="CDD" id="cd18808">
    <property type="entry name" value="SF1_C_Upf1"/>
    <property type="match status" value="1"/>
</dbReference>
<dbReference type="Gene3D" id="3.40.960.10">
    <property type="entry name" value="VSR Endonuclease"/>
    <property type="match status" value="1"/>
</dbReference>
<dbReference type="Gene3D" id="3.40.50.300">
    <property type="entry name" value="P-loop containing nucleotide triphosphate hydrolases"/>
    <property type="match status" value="3"/>
</dbReference>
<dbReference type="EMBL" id="OX365700">
    <property type="protein sequence ID" value="CAI4030028.1"/>
    <property type="molecule type" value="Genomic_DNA"/>
</dbReference>
<dbReference type="InterPro" id="IPR041677">
    <property type="entry name" value="DNA2/NAM7_AAA_11"/>
</dbReference>
<accession>A0AA86MW03</accession>
<feature type="domain" description="DNA2/NAM7 helicase-like C-terminal" evidence="2">
    <location>
        <begin position="722"/>
        <end position="914"/>
    </location>
</feature>